<keyword evidence="1" id="KW-0472">Membrane</keyword>
<protein>
    <submittedName>
        <fullName evidence="2">Uncharacterized protein</fullName>
    </submittedName>
</protein>
<keyword evidence="2" id="KW-0496">Mitochondrion</keyword>
<accession>A0A1Y0B0Y1</accession>
<reference evidence="2" key="1">
    <citation type="submission" date="2017-03" db="EMBL/GenBank/DDBJ databases">
        <title>The mitochondrial genome of the carnivorous plant Utricularia reniformis (Lentibulariaceae): structure, comparative analysis and evolutionary landmarks.</title>
        <authorList>
            <person name="Silva S.R."/>
            <person name="Alvarenga D.O."/>
            <person name="Michael T.P."/>
            <person name="Miranda V.F.O."/>
            <person name="Varani A.M."/>
        </authorList>
    </citation>
    <scope>NUCLEOTIDE SEQUENCE</scope>
</reference>
<geneLocation type="mitochondrion" evidence="2"/>
<proteinExistence type="predicted"/>
<name>A0A1Y0B0Y1_9LAMI</name>
<dbReference type="AlphaFoldDB" id="A0A1Y0B0Y1"/>
<keyword evidence="1" id="KW-1133">Transmembrane helix</keyword>
<evidence type="ECO:0000256" key="1">
    <source>
        <dbReference type="SAM" id="Phobius"/>
    </source>
</evidence>
<organism evidence="2">
    <name type="scientific">Utricularia reniformis</name>
    <dbReference type="NCBI Taxonomy" id="192314"/>
    <lineage>
        <taxon>Eukaryota</taxon>
        <taxon>Viridiplantae</taxon>
        <taxon>Streptophyta</taxon>
        <taxon>Embryophyta</taxon>
        <taxon>Tracheophyta</taxon>
        <taxon>Spermatophyta</taxon>
        <taxon>Magnoliopsida</taxon>
        <taxon>eudicotyledons</taxon>
        <taxon>Gunneridae</taxon>
        <taxon>Pentapetalae</taxon>
        <taxon>asterids</taxon>
        <taxon>lamiids</taxon>
        <taxon>Lamiales</taxon>
        <taxon>Lentibulariaceae</taxon>
        <taxon>Utricularia</taxon>
    </lineage>
</organism>
<dbReference type="EMBL" id="KY774314">
    <property type="protein sequence ID" value="ART31031.1"/>
    <property type="molecule type" value="Genomic_DNA"/>
</dbReference>
<feature type="transmembrane region" description="Helical" evidence="1">
    <location>
        <begin position="12"/>
        <end position="32"/>
    </location>
</feature>
<keyword evidence="1" id="KW-0812">Transmembrane</keyword>
<evidence type="ECO:0000313" key="2">
    <source>
        <dbReference type="EMBL" id="ART31031.1"/>
    </source>
</evidence>
<gene>
    <name evidence="2" type="ORF">AEK19_MT0791</name>
</gene>
<sequence length="47" mass="5133">MNQDVATYPQLLSGAFASSVVNSALATNLFLVPLTEIFQFNRVVFVV</sequence>